<organism evidence="4 7">
    <name type="scientific">Faecalibacterium prausnitzii</name>
    <dbReference type="NCBI Taxonomy" id="853"/>
    <lineage>
        <taxon>Bacteria</taxon>
        <taxon>Bacillati</taxon>
        <taxon>Bacillota</taxon>
        <taxon>Clostridia</taxon>
        <taxon>Eubacteriales</taxon>
        <taxon>Oscillospiraceae</taxon>
        <taxon>Faecalibacterium</taxon>
    </lineage>
</organism>
<dbReference type="Proteomes" id="UP000251634">
    <property type="component" value="Unassembled WGS sequence"/>
</dbReference>
<dbReference type="Gene3D" id="3.60.21.10">
    <property type="match status" value="1"/>
</dbReference>
<evidence type="ECO:0000313" key="6">
    <source>
        <dbReference type="Proteomes" id="UP000250583"/>
    </source>
</evidence>
<dbReference type="EC" id="3.1.4.-" evidence="2"/>
<dbReference type="GO" id="GO:0046872">
    <property type="term" value="F:metal ion binding"/>
    <property type="evidence" value="ECO:0007669"/>
    <property type="project" value="UniProtKB-KW"/>
</dbReference>
<dbReference type="RefSeq" id="WP_112116175.1">
    <property type="nucleotide sequence ID" value="NZ_DAWEON010000002.1"/>
</dbReference>
<dbReference type="EMBL" id="PRKZ01000009">
    <property type="protein sequence ID" value="RAW48358.1"/>
    <property type="molecule type" value="Genomic_DNA"/>
</dbReference>
<gene>
    <name evidence="5" type="ORF">C4N22_07510</name>
    <name evidence="4" type="ORF">C4N25_11335</name>
</gene>
<name>A0A329THB3_9FIRM</name>
<dbReference type="NCBIfam" id="TIGR00040">
    <property type="entry name" value="yfcE"/>
    <property type="match status" value="1"/>
</dbReference>
<dbReference type="PANTHER" id="PTHR11124">
    <property type="entry name" value="VACUOLAR SORTING PROTEIN VPS29"/>
    <property type="match status" value="1"/>
</dbReference>
<dbReference type="InterPro" id="IPR024654">
    <property type="entry name" value="Calcineurin-like_PHP_lpxH"/>
</dbReference>
<dbReference type="SUPFAM" id="SSF56300">
    <property type="entry name" value="Metallo-dependent phosphatases"/>
    <property type="match status" value="1"/>
</dbReference>
<proteinExistence type="inferred from homology"/>
<dbReference type="Proteomes" id="UP000250583">
    <property type="component" value="Unassembled WGS sequence"/>
</dbReference>
<feature type="domain" description="Calcineurin-like phosphoesterase" evidence="3">
    <location>
        <begin position="3"/>
        <end position="149"/>
    </location>
</feature>
<accession>A0A329THB3</accession>
<evidence type="ECO:0000256" key="1">
    <source>
        <dbReference type="ARBA" id="ARBA00008950"/>
    </source>
</evidence>
<evidence type="ECO:0000256" key="2">
    <source>
        <dbReference type="RuleBase" id="RU362039"/>
    </source>
</evidence>
<dbReference type="InterPro" id="IPR029052">
    <property type="entry name" value="Metallo-depent_PP-like"/>
</dbReference>
<evidence type="ECO:0000259" key="3">
    <source>
        <dbReference type="Pfam" id="PF12850"/>
    </source>
</evidence>
<evidence type="ECO:0000313" key="7">
    <source>
        <dbReference type="Proteomes" id="UP000251634"/>
    </source>
</evidence>
<dbReference type="Pfam" id="PF12850">
    <property type="entry name" value="Metallophos_2"/>
    <property type="match status" value="1"/>
</dbReference>
<comment type="similarity">
    <text evidence="1 2">Belongs to the metallophosphoesterase superfamily. YfcE family.</text>
</comment>
<reference evidence="6 7" key="1">
    <citation type="submission" date="2018-02" db="EMBL/GenBank/DDBJ databases">
        <title>Complete genome sequencing of Faecalibacterium prausnitzii strains isolated from the human gut.</title>
        <authorList>
            <person name="Fitzgerald B.C."/>
            <person name="Shkoporov A.N."/>
            <person name="Ross P.R."/>
            <person name="Hill C."/>
        </authorList>
    </citation>
    <scope>NUCLEOTIDE SEQUENCE [LARGE SCALE GENOMIC DNA]</scope>
    <source>
        <strain evidence="5 6">APC923/61-1</strain>
        <strain evidence="4 7">APC942/8-14-2</strain>
    </source>
</reference>
<comment type="caution">
    <text evidence="4">The sequence shown here is derived from an EMBL/GenBank/DDBJ whole genome shotgun (WGS) entry which is preliminary data.</text>
</comment>
<keyword evidence="2" id="KW-0479">Metal-binding</keyword>
<protein>
    <recommendedName>
        <fullName evidence="2">Phosphoesterase</fullName>
        <ecNumber evidence="2">3.1.4.-</ecNumber>
    </recommendedName>
</protein>
<dbReference type="EMBL" id="PRLE01000003">
    <property type="protein sequence ID" value="RAW59558.1"/>
    <property type="molecule type" value="Genomic_DNA"/>
</dbReference>
<evidence type="ECO:0000313" key="5">
    <source>
        <dbReference type="EMBL" id="RAW59558.1"/>
    </source>
</evidence>
<comment type="cofactor">
    <cofactor evidence="2">
        <name>a divalent metal cation</name>
        <dbReference type="ChEBI" id="CHEBI:60240"/>
    </cofactor>
</comment>
<sequence>MTKLLILSDSHGGSDAIARILKAERENIDALIFLGDGLRDLELALTKYPRLRTYAVAGNCDFGALEPYDGLAAFDQVIVFYTHGHMYGVKYDLDTLADAAAARGAQVALFGHTHIPLAETRGRVFLFNPGSCGRCYTGADTYGILTLADGKVVGHEHKEVPKA</sequence>
<evidence type="ECO:0000313" key="4">
    <source>
        <dbReference type="EMBL" id="RAW48358.1"/>
    </source>
</evidence>
<dbReference type="InterPro" id="IPR000979">
    <property type="entry name" value="Phosphodiesterase_MJ0936/Vps29"/>
</dbReference>
<dbReference type="AlphaFoldDB" id="A0A329THB3"/>
<dbReference type="GO" id="GO:0016787">
    <property type="term" value="F:hydrolase activity"/>
    <property type="evidence" value="ECO:0007669"/>
    <property type="project" value="UniProtKB-UniRule"/>
</dbReference>
<dbReference type="OrthoDB" id="9800565at2"/>